<evidence type="ECO:0008006" key="2">
    <source>
        <dbReference type="Google" id="ProtNLM"/>
    </source>
</evidence>
<comment type="caution">
    <text evidence="1">The sequence shown here is derived from an EMBL/GenBank/DDBJ whole genome shotgun (WGS) entry which is preliminary data.</text>
</comment>
<dbReference type="EMBL" id="BKCJ010380811">
    <property type="protein sequence ID" value="GFA17648.1"/>
    <property type="molecule type" value="Genomic_DNA"/>
</dbReference>
<proteinExistence type="predicted"/>
<organism evidence="1">
    <name type="scientific">Tanacetum cinerariifolium</name>
    <name type="common">Dalmatian daisy</name>
    <name type="synonym">Chrysanthemum cinerariifolium</name>
    <dbReference type="NCBI Taxonomy" id="118510"/>
    <lineage>
        <taxon>Eukaryota</taxon>
        <taxon>Viridiplantae</taxon>
        <taxon>Streptophyta</taxon>
        <taxon>Embryophyta</taxon>
        <taxon>Tracheophyta</taxon>
        <taxon>Spermatophyta</taxon>
        <taxon>Magnoliopsida</taxon>
        <taxon>eudicotyledons</taxon>
        <taxon>Gunneridae</taxon>
        <taxon>Pentapetalae</taxon>
        <taxon>asterids</taxon>
        <taxon>campanulids</taxon>
        <taxon>Asterales</taxon>
        <taxon>Asteraceae</taxon>
        <taxon>Asteroideae</taxon>
        <taxon>Anthemideae</taxon>
        <taxon>Anthemidinae</taxon>
        <taxon>Tanacetum</taxon>
    </lineage>
</organism>
<name>A0A699J7J2_TANCI</name>
<reference evidence="1" key="1">
    <citation type="journal article" date="2019" name="Sci. Rep.">
        <title>Draft genome of Tanacetum cinerariifolium, the natural source of mosquito coil.</title>
        <authorList>
            <person name="Yamashiro T."/>
            <person name="Shiraishi A."/>
            <person name="Satake H."/>
            <person name="Nakayama K."/>
        </authorList>
    </citation>
    <scope>NUCLEOTIDE SEQUENCE</scope>
</reference>
<dbReference type="AlphaFoldDB" id="A0A699J7J2"/>
<evidence type="ECO:0000313" key="1">
    <source>
        <dbReference type="EMBL" id="GFA17648.1"/>
    </source>
</evidence>
<feature type="non-terminal residue" evidence="1">
    <location>
        <position position="218"/>
    </location>
</feature>
<accession>A0A699J7J2</accession>
<protein>
    <recommendedName>
        <fullName evidence="2">Integrase, catalytic region, zinc finger, CCHC-type, peptidase aspartic, catalytic</fullName>
    </recommendedName>
</protein>
<sequence length="218" mass="24137">MAPVHMSIGPEPILLTPGQISSWLIPNLVPTAPYVPPTNKDLKILFQPMFDEYLEPPSVERPIPHAFAIQVLVVSAGAPSSITSDQDTPSTSHSLSFSVLQPPISYKGIAARPTIKDNPFAQAEDVPFVNVFALEPSFKELSSGDVSSAKSTQVNQPHNHLRKWFKYHPMNNVIGNPSRLISTRKQLATDALWCLYNFVLSKVEPNNVKTTMDEACWF</sequence>
<gene>
    <name evidence="1" type="ORF">Tci_589620</name>
</gene>